<evidence type="ECO:0000313" key="3">
    <source>
        <dbReference type="EMBL" id="KAG2593980.1"/>
    </source>
</evidence>
<comment type="caution">
    <text evidence="3">The sequence shown here is derived from an EMBL/GenBank/DDBJ whole genome shotgun (WGS) entry which is preliminary data.</text>
</comment>
<dbReference type="InterPro" id="IPR025521">
    <property type="entry name" value="Neprosin_propep"/>
</dbReference>
<protein>
    <recommendedName>
        <fullName evidence="2">Neprosin activation peptide domain-containing protein</fullName>
    </recommendedName>
</protein>
<proteinExistence type="predicted"/>
<dbReference type="PANTHER" id="PTHR31589">
    <property type="entry name" value="PROTEIN, PUTATIVE (DUF239)-RELATED-RELATED"/>
    <property type="match status" value="1"/>
</dbReference>
<feature type="chain" id="PRO_5035712576" description="Neprosin activation peptide domain-containing protein" evidence="1">
    <location>
        <begin position="29"/>
        <end position="232"/>
    </location>
</feature>
<keyword evidence="4" id="KW-1185">Reference proteome</keyword>
<keyword evidence="1" id="KW-0732">Signal</keyword>
<dbReference type="PANTHER" id="PTHR31589:SF255">
    <property type="entry name" value="NEPROSIN DOMAIN-CONTAINING PROTEIN"/>
    <property type="match status" value="1"/>
</dbReference>
<dbReference type="Pfam" id="PF14365">
    <property type="entry name" value="Neprosin_AP"/>
    <property type="match status" value="1"/>
</dbReference>
<dbReference type="InterPro" id="IPR053168">
    <property type="entry name" value="Glutamic_endopeptidase"/>
</dbReference>
<sequence length="232" mass="25325">MTGATHRLLGASNLFAVSLLLVATTVQAHDGFYVDAEDINKTITSKDGVVIDCVYTHKQPTLKHPLFKDHKIQVYKNNAAGSIKQRSSGDNGLAARPLEQEWHRSGSCPEGTIPIRRMLETTVNPNLTIIPELSVSSHGNIVIEDDSNSPRAEFAVAFGVNWPYHGASALLQSWRPTKLERHESSLTSIAIAGTVDRSWARQHRSGDFPPDATNQIAAGLMVPSYSFVARAD</sequence>
<feature type="signal peptide" evidence="1">
    <location>
        <begin position="1"/>
        <end position="28"/>
    </location>
</feature>
<reference evidence="3" key="1">
    <citation type="submission" date="2020-05" db="EMBL/GenBank/DDBJ databases">
        <title>WGS assembly of Panicum virgatum.</title>
        <authorList>
            <person name="Lovell J.T."/>
            <person name="Jenkins J."/>
            <person name="Shu S."/>
            <person name="Juenger T.E."/>
            <person name="Schmutz J."/>
        </authorList>
    </citation>
    <scope>NUCLEOTIDE SEQUENCE</scope>
    <source>
        <strain evidence="3">AP13</strain>
    </source>
</reference>
<evidence type="ECO:0000256" key="1">
    <source>
        <dbReference type="SAM" id="SignalP"/>
    </source>
</evidence>
<dbReference type="AlphaFoldDB" id="A0A8T0S7F6"/>
<dbReference type="Proteomes" id="UP000823388">
    <property type="component" value="Chromosome 5N"/>
</dbReference>
<gene>
    <name evidence="3" type="ORF">PVAP13_5NG611400</name>
</gene>
<accession>A0A8T0S7F6</accession>
<organism evidence="3 4">
    <name type="scientific">Panicum virgatum</name>
    <name type="common">Blackwell switchgrass</name>
    <dbReference type="NCBI Taxonomy" id="38727"/>
    <lineage>
        <taxon>Eukaryota</taxon>
        <taxon>Viridiplantae</taxon>
        <taxon>Streptophyta</taxon>
        <taxon>Embryophyta</taxon>
        <taxon>Tracheophyta</taxon>
        <taxon>Spermatophyta</taxon>
        <taxon>Magnoliopsida</taxon>
        <taxon>Liliopsida</taxon>
        <taxon>Poales</taxon>
        <taxon>Poaceae</taxon>
        <taxon>PACMAD clade</taxon>
        <taxon>Panicoideae</taxon>
        <taxon>Panicodae</taxon>
        <taxon>Paniceae</taxon>
        <taxon>Panicinae</taxon>
        <taxon>Panicum</taxon>
        <taxon>Panicum sect. Hiantes</taxon>
    </lineage>
</organism>
<dbReference type="EMBL" id="CM029046">
    <property type="protein sequence ID" value="KAG2593980.1"/>
    <property type="molecule type" value="Genomic_DNA"/>
</dbReference>
<evidence type="ECO:0000259" key="2">
    <source>
        <dbReference type="Pfam" id="PF14365"/>
    </source>
</evidence>
<evidence type="ECO:0000313" key="4">
    <source>
        <dbReference type="Proteomes" id="UP000823388"/>
    </source>
</evidence>
<feature type="domain" description="Neprosin activation peptide" evidence="2">
    <location>
        <begin position="42"/>
        <end position="122"/>
    </location>
</feature>
<name>A0A8T0S7F6_PANVG</name>